<protein>
    <submittedName>
        <fullName evidence="2">Uncharacterized protein</fullName>
    </submittedName>
</protein>
<evidence type="ECO:0000256" key="1">
    <source>
        <dbReference type="SAM" id="Phobius"/>
    </source>
</evidence>
<dbReference type="OrthoDB" id="1796752at2"/>
<keyword evidence="1" id="KW-0472">Membrane</keyword>
<proteinExistence type="predicted"/>
<sequence length="176" mass="20644">MHSFSSFVFSCRMQLSRLKRRKFVVCLSVLLIVVIIVFVPSVYQESWLDPFSTLNVPNRELHPLAITKLGMVNSEDPFHPYYYINTGKIHELMRDLQHATPLSSTDQTLVPLENQKVLYFTLHRELSHYHTTEDYALQYYPAKSIVRFGQQEFRINESTVYAFTQITGSMTTGWWK</sequence>
<dbReference type="AlphaFoldDB" id="A0A2U3LE04"/>
<accession>A0A2U3LE04</accession>
<keyword evidence="1" id="KW-1133">Transmembrane helix</keyword>
<dbReference type="Proteomes" id="UP000238916">
    <property type="component" value="Unassembled WGS sequence"/>
</dbReference>
<evidence type="ECO:0000313" key="2">
    <source>
        <dbReference type="EMBL" id="SPF50112.1"/>
    </source>
</evidence>
<keyword evidence="1" id="KW-0812">Transmembrane</keyword>
<dbReference type="EMBL" id="OMOF01000412">
    <property type="protein sequence ID" value="SPF50112.1"/>
    <property type="molecule type" value="Genomic_DNA"/>
</dbReference>
<organism evidence="2 3">
    <name type="scientific">Candidatus Desulfosporosinus infrequens</name>
    <dbReference type="NCBI Taxonomy" id="2043169"/>
    <lineage>
        <taxon>Bacteria</taxon>
        <taxon>Bacillati</taxon>
        <taxon>Bacillota</taxon>
        <taxon>Clostridia</taxon>
        <taxon>Eubacteriales</taxon>
        <taxon>Desulfitobacteriaceae</taxon>
        <taxon>Desulfosporosinus</taxon>
    </lineage>
</organism>
<reference evidence="3" key="1">
    <citation type="submission" date="2018-02" db="EMBL/GenBank/DDBJ databases">
        <authorList>
            <person name="Hausmann B."/>
        </authorList>
    </citation>
    <scope>NUCLEOTIDE SEQUENCE [LARGE SCALE GENOMIC DNA]</scope>
    <source>
        <strain evidence="3">Peat soil MAG SbF1</strain>
    </source>
</reference>
<name>A0A2U3LE04_9FIRM</name>
<gene>
    <name evidence="2" type="ORF">SBF1_470052</name>
</gene>
<feature type="transmembrane region" description="Helical" evidence="1">
    <location>
        <begin position="23"/>
        <end position="43"/>
    </location>
</feature>
<evidence type="ECO:0000313" key="3">
    <source>
        <dbReference type="Proteomes" id="UP000238916"/>
    </source>
</evidence>